<feature type="transmembrane region" description="Helical" evidence="7">
    <location>
        <begin position="210"/>
        <end position="230"/>
    </location>
</feature>
<dbReference type="InterPro" id="IPR050545">
    <property type="entry name" value="Mycobact_MmpL"/>
</dbReference>
<feature type="transmembrane region" description="Helical" evidence="7">
    <location>
        <begin position="184"/>
        <end position="203"/>
    </location>
</feature>
<feature type="domain" description="Membrane transport protein MMPL" evidence="8">
    <location>
        <begin position="668"/>
        <end position="932"/>
    </location>
</feature>
<feature type="transmembrane region" description="Helical" evidence="7">
    <location>
        <begin position="12"/>
        <end position="31"/>
    </location>
</feature>
<evidence type="ECO:0000256" key="3">
    <source>
        <dbReference type="ARBA" id="ARBA00022475"/>
    </source>
</evidence>
<evidence type="ECO:0000313" key="9">
    <source>
        <dbReference type="EMBL" id="ORA81985.1"/>
    </source>
</evidence>
<name>A0A1X0EBT0_9MYCO</name>
<dbReference type="GO" id="GO:0005886">
    <property type="term" value="C:plasma membrane"/>
    <property type="evidence" value="ECO:0007669"/>
    <property type="project" value="UniProtKB-SubCell"/>
</dbReference>
<dbReference type="Proteomes" id="UP000192713">
    <property type="component" value="Unassembled WGS sequence"/>
</dbReference>
<feature type="transmembrane region" description="Helical" evidence="7">
    <location>
        <begin position="315"/>
        <end position="341"/>
    </location>
</feature>
<evidence type="ECO:0000313" key="10">
    <source>
        <dbReference type="Proteomes" id="UP000192713"/>
    </source>
</evidence>
<comment type="caution">
    <text evidence="9">The sequence shown here is derived from an EMBL/GenBank/DDBJ whole genome shotgun (WGS) entry which is preliminary data.</text>
</comment>
<protein>
    <recommendedName>
        <fullName evidence="8">Membrane transport protein MMPL domain-containing protein</fullName>
    </recommendedName>
</protein>
<keyword evidence="3" id="KW-1003">Cell membrane</keyword>
<dbReference type="Gene3D" id="1.20.1640.10">
    <property type="entry name" value="Multidrug efflux transporter AcrB transmembrane domain"/>
    <property type="match status" value="2"/>
</dbReference>
<feature type="transmembrane region" description="Helical" evidence="7">
    <location>
        <begin position="764"/>
        <end position="783"/>
    </location>
</feature>
<evidence type="ECO:0000256" key="2">
    <source>
        <dbReference type="ARBA" id="ARBA00010157"/>
    </source>
</evidence>
<evidence type="ECO:0000256" key="5">
    <source>
        <dbReference type="ARBA" id="ARBA00022989"/>
    </source>
</evidence>
<dbReference type="PANTHER" id="PTHR33406">
    <property type="entry name" value="MEMBRANE PROTEIN MJ1562-RELATED"/>
    <property type="match status" value="1"/>
</dbReference>
<proteinExistence type="inferred from homology"/>
<organism evidence="9 10">
    <name type="scientific">Mycolicibacter kumamotonensis</name>
    <dbReference type="NCBI Taxonomy" id="354243"/>
    <lineage>
        <taxon>Bacteria</taxon>
        <taxon>Bacillati</taxon>
        <taxon>Actinomycetota</taxon>
        <taxon>Actinomycetes</taxon>
        <taxon>Mycobacteriales</taxon>
        <taxon>Mycobacteriaceae</taxon>
        <taxon>Mycolicibacter</taxon>
    </lineage>
</organism>
<evidence type="ECO:0000256" key="1">
    <source>
        <dbReference type="ARBA" id="ARBA00004651"/>
    </source>
</evidence>
<evidence type="ECO:0000256" key="4">
    <source>
        <dbReference type="ARBA" id="ARBA00022692"/>
    </source>
</evidence>
<feature type="domain" description="Membrane transport protein MMPL" evidence="8">
    <location>
        <begin position="45"/>
        <end position="372"/>
    </location>
</feature>
<dbReference type="PANTHER" id="PTHR33406:SF6">
    <property type="entry name" value="MEMBRANE PROTEIN YDGH-RELATED"/>
    <property type="match status" value="1"/>
</dbReference>
<feature type="transmembrane region" description="Helical" evidence="7">
    <location>
        <begin position="362"/>
        <end position="388"/>
    </location>
</feature>
<dbReference type="SUPFAM" id="SSF82866">
    <property type="entry name" value="Multidrug efflux transporter AcrB transmembrane domain"/>
    <property type="match status" value="2"/>
</dbReference>
<feature type="transmembrane region" description="Helical" evidence="7">
    <location>
        <begin position="790"/>
        <end position="810"/>
    </location>
</feature>
<dbReference type="AlphaFoldDB" id="A0A1X0EBT0"/>
<accession>A0A1X0EBT0</accession>
<evidence type="ECO:0000256" key="6">
    <source>
        <dbReference type="ARBA" id="ARBA00023136"/>
    </source>
</evidence>
<feature type="transmembrane region" description="Helical" evidence="7">
    <location>
        <begin position="283"/>
        <end position="309"/>
    </location>
</feature>
<evidence type="ECO:0000259" key="8">
    <source>
        <dbReference type="Pfam" id="PF03176"/>
    </source>
</evidence>
<keyword evidence="4 7" id="KW-0812">Transmembrane</keyword>
<dbReference type="EMBL" id="MVHU01000005">
    <property type="protein sequence ID" value="ORA81985.1"/>
    <property type="molecule type" value="Genomic_DNA"/>
</dbReference>
<feature type="transmembrane region" description="Helical" evidence="7">
    <location>
        <begin position="862"/>
        <end position="887"/>
    </location>
</feature>
<keyword evidence="5 7" id="KW-1133">Transmembrane helix</keyword>
<sequence length="942" mass="100214">MRRRAPESIRRLAVPIIIGWALLAGVLNALVPQLERVVAEHSPPFLQADTRSATALVNMARAFGEGDTNNTVYVALVAEQPLDSAARSYYTRLVGTLHEEPLVQSVRDLWSDPIAGAAAESADHRMAYLQLWLQGNMGEARSFEALDRVNQLAAQTKPPQGLQVYVTGPPAVIIDEFRTADRDALILSGIACVVILAMLLLVYRSLATALVPLISVGLALLVARPVISLLGMHGVVAASMFAAAMSAALILGAGADYAIFFIGRYHEALRAGRSRAEAYAEAYLGVNHIVVASALTIAGACSCLTFAQISVLQTAGIPCAVGILIGLASGLTLTPALVAIIGRNGRLDPVAGTERHRRWRRIGTGIVRWPQPTFIAAAAALTVLTLALPTMRISFDEIGVQPDDTPSVRGLAELDRHFPHNQATPDFVTITADHDMRNSSDAMAIEEVSRALTQLPDVQGVQSITRPTGHLLAESMLVNQASALGGQLEQDSQLAEQRLTDLRRADDGLGSILRTVENLQGRFGDADSALTATDSGIRRAGEGVQSMWRSAEQLTAALEPLRSMVSTNPHCATDALCGAVQRALQDYDRSPLPVAFDGLRTAAGATGAVADDTGRATESIRAAVRNLTGVKQELVELRGIIGRAVGTFDALLPQLDTANGYLREIGDNYGASESGAFYLPQRVFDDPRFATAVNALYAPDGKTTRLLVFGDTSAFGRSGIERAREIQRVAEHTLRGGRLAGAVIQVGGIGATFSDIDQIITRDFKLLVIVTMLLVFSVVLTLLRSLVAALVVVTTVAVSFGAALGASTLIWQHLLGLPLHWVVPPLAFIALVAVGSDYNLLFTARFREEAPGGLRTGIIRAFAGTGSVVTVAGVVFAATMFAMLGSSLTNVMQLGSTVGIGLLVDTFLVRAVIVPAIASRFGMWFWWPLPRQQVLGVQAGRP</sequence>
<evidence type="ECO:0000256" key="7">
    <source>
        <dbReference type="SAM" id="Phobius"/>
    </source>
</evidence>
<gene>
    <name evidence="9" type="ORF">BST28_05390</name>
</gene>
<comment type="subcellular location">
    <subcellularLocation>
        <location evidence="1">Cell membrane</location>
        <topology evidence="1">Multi-pass membrane protein</topology>
    </subcellularLocation>
</comment>
<comment type="similarity">
    <text evidence="2">Belongs to the resistance-nodulation-cell division (RND) (TC 2.A.6) family. MmpL subfamily.</text>
</comment>
<reference evidence="9 10" key="1">
    <citation type="submission" date="2017-02" db="EMBL/GenBank/DDBJ databases">
        <title>The new phylogeny of genus Mycobacterium.</title>
        <authorList>
            <person name="Tortoli E."/>
            <person name="Trovato A."/>
            <person name="Cirillo D.M."/>
        </authorList>
    </citation>
    <scope>NUCLEOTIDE SEQUENCE [LARGE SCALE GENOMIC DNA]</scope>
    <source>
        <strain evidence="9 10">DSM 45093</strain>
    </source>
</reference>
<dbReference type="Pfam" id="PF03176">
    <property type="entry name" value="MMPL"/>
    <property type="match status" value="2"/>
</dbReference>
<keyword evidence="6 7" id="KW-0472">Membrane</keyword>
<dbReference type="InterPro" id="IPR004869">
    <property type="entry name" value="MMPL_dom"/>
</dbReference>
<feature type="transmembrane region" description="Helical" evidence="7">
    <location>
        <begin position="236"/>
        <end position="262"/>
    </location>
</feature>
<feature type="transmembrane region" description="Helical" evidence="7">
    <location>
        <begin position="822"/>
        <end position="841"/>
    </location>
</feature>